<evidence type="ECO:0000313" key="1">
    <source>
        <dbReference type="EMBL" id="BAM32783.1"/>
    </source>
</evidence>
<organism evidence="1 2">
    <name type="scientific">Helicobacter cinaedi CCUG 18818 = ATCC BAA-847</name>
    <dbReference type="NCBI Taxonomy" id="537971"/>
    <lineage>
        <taxon>Bacteria</taxon>
        <taxon>Pseudomonadati</taxon>
        <taxon>Campylobacterota</taxon>
        <taxon>Epsilonproteobacteria</taxon>
        <taxon>Campylobacterales</taxon>
        <taxon>Helicobacteraceae</taxon>
        <taxon>Helicobacter</taxon>
    </lineage>
</organism>
<gene>
    <name evidence="1" type="ORF">HCBAA847_1553</name>
</gene>
<evidence type="ECO:0000313" key="2">
    <source>
        <dbReference type="Proteomes" id="UP000006036"/>
    </source>
</evidence>
<dbReference type="KEGG" id="hcb:HCBAA847_1553"/>
<dbReference type="Proteomes" id="UP000006036">
    <property type="component" value="Chromosome 1"/>
</dbReference>
<reference evidence="1 2" key="1">
    <citation type="journal article" date="2012" name="J. Bacteriol.">
        <title>Complete Genome Sequence of Helicobacter cinaedi Type Strain ATCC BAA-847.</title>
        <authorList>
            <person name="Miyoshi-Akiyama T."/>
            <person name="Takeshita N."/>
            <person name="Ohmagari N."/>
            <person name="Kirikae T."/>
        </authorList>
    </citation>
    <scope>NUCLEOTIDE SEQUENCE [LARGE SCALE GENOMIC DNA]</scope>
    <source>
        <strain evidence="1 2">ATCC BAA-847</strain>
    </source>
</reference>
<dbReference type="AlphaFoldDB" id="A0AAI8MNC5"/>
<dbReference type="RefSeq" id="WP_015453689.1">
    <property type="nucleotide sequence ID" value="NC_020555.1"/>
</dbReference>
<protein>
    <submittedName>
        <fullName evidence="1">Uncharacterized protein</fullName>
    </submittedName>
</protein>
<dbReference type="EMBL" id="AP012492">
    <property type="protein sequence ID" value="BAM32783.1"/>
    <property type="molecule type" value="Genomic_DNA"/>
</dbReference>
<accession>A0AAI8MNC5</accession>
<name>A0AAI8MNC5_9HELI</name>
<sequence>MKMKKIMWLYFVSFVCLNGGDIKFDEELAGKVDRTAYSYEKKVRIMKRIGIEYCIKGNDFYETRTDIRVLGRYTNRLGLGYGAILPPLELKSYIDDKATINNETILNHYKNSNFSRFYTCLDLYDSKEYQAEVERIVKKYCKDCQ</sequence>
<proteinExistence type="predicted"/>